<reference evidence="3 4" key="1">
    <citation type="submission" date="2016-10" db="EMBL/GenBank/DDBJ databases">
        <authorList>
            <person name="de Groot N.N."/>
        </authorList>
    </citation>
    <scope>NUCLEOTIDE SEQUENCE [LARGE SCALE GENOMIC DNA]</scope>
    <source>
        <strain evidence="3 4">DSM 44637</strain>
    </source>
</reference>
<dbReference type="Proteomes" id="UP000199137">
    <property type="component" value="Unassembled WGS sequence"/>
</dbReference>
<dbReference type="InterPro" id="IPR027417">
    <property type="entry name" value="P-loop_NTPase"/>
</dbReference>
<evidence type="ECO:0000313" key="5">
    <source>
        <dbReference type="Proteomes" id="UP000470404"/>
    </source>
</evidence>
<dbReference type="Proteomes" id="UP000470404">
    <property type="component" value="Unassembled WGS sequence"/>
</dbReference>
<gene>
    <name evidence="2" type="ORF">G3I59_41815</name>
    <name evidence="3" type="ORF">SAMN05421854_104490</name>
</gene>
<dbReference type="AlphaFoldDB" id="A0A1I5NSA1"/>
<protein>
    <recommendedName>
        <fullName evidence="6">KAP family P-loop domain-containing protein</fullName>
    </recommendedName>
</protein>
<sequence length="753" mass="83176">MTGERSDPHSIEEEDLDDFDSWTAQAALASLIDETLSSPEVTRLLARESLRTEVVREELFANETLLAKIRTLQDQVMAEGDRGFRPRNRAVSPGEVIWLLVAVLLGLCYLSLMSAAWTQLPLFFRVFAGMMMPCVLFATGALAVRKVAALHEWINPDSMQFHEEQFGLGPRRSFAAREIVLPEVRDVISAHRRLHFGTTLVFDQQHDLGEEDSSRIVPTAAAKRIRRVLERAGSGAVALGGQRGSGKTTAIRSLQRGLLHGSENPAPLVVVASAPATYDARDFVLHLHKLLCQAVLARIRRALGPELGWRWWARRFWRGSAGLVLSAAFGWAIGGLLWNGEFTQFPAELWQTITAARFPDLLGPLWTNQPVGNRIALAVVAVLALRWAWKLLATATGAVLLFLRRKSSAGPRALEAEARRQLLRIQYLLTYTTGWSGKLAVPAGGELGRTRTTQRAEQQLTHPEVVDEFRAFAQLTAESLREDGITDRVVVAIDELDKIGEQDKAQQLVNDIKGIFGVPGCLYFVAVSDDAVLSFEQRGLAVRDAFDSAFSEVVRLESFTLDESRLWIAQRLPGVPEQFCYLGHCLSGGLPRDLRRTTIDMVDVTIEHYEPSLSTVTGILVRADLTAKASGFTGQARGLAQTPELTELWPKLLRIPDTREAVELAELAAELHEGATPDLAGAVNRVRLHSSAFVLFCATVLDVFTDALTQSRLTPSLHELAVARRRLALDPHLAWAALNDFRKAHDLPLPGRA</sequence>
<organism evidence="3 4">
    <name type="scientific">Amycolatopsis rubida</name>
    <dbReference type="NCBI Taxonomy" id="112413"/>
    <lineage>
        <taxon>Bacteria</taxon>
        <taxon>Bacillati</taxon>
        <taxon>Actinomycetota</taxon>
        <taxon>Actinomycetes</taxon>
        <taxon>Pseudonocardiales</taxon>
        <taxon>Pseudonocardiaceae</taxon>
        <taxon>Amycolatopsis</taxon>
    </lineage>
</organism>
<reference evidence="2 5" key="2">
    <citation type="submission" date="2020-01" db="EMBL/GenBank/DDBJ databases">
        <title>Insect and environment-associated Actinomycetes.</title>
        <authorList>
            <person name="Currrie C."/>
            <person name="Chevrette M."/>
            <person name="Carlson C."/>
            <person name="Stubbendieck R."/>
            <person name="Wendt-Pienkowski E."/>
        </authorList>
    </citation>
    <scope>NUCLEOTIDE SEQUENCE [LARGE SCALE GENOMIC DNA]</scope>
    <source>
        <strain evidence="2 5">SID8386</strain>
    </source>
</reference>
<evidence type="ECO:0000256" key="1">
    <source>
        <dbReference type="SAM" id="Phobius"/>
    </source>
</evidence>
<proteinExistence type="predicted"/>
<accession>A0A1I5NSA1</accession>
<feature type="transmembrane region" description="Helical" evidence="1">
    <location>
        <begin position="96"/>
        <end position="117"/>
    </location>
</feature>
<dbReference type="RefSeq" id="WP_067591667.1">
    <property type="nucleotide sequence ID" value="NZ_FOWC01000004.1"/>
</dbReference>
<dbReference type="EMBL" id="FOWC01000004">
    <property type="protein sequence ID" value="SFP24101.1"/>
    <property type="molecule type" value="Genomic_DNA"/>
</dbReference>
<feature type="transmembrane region" description="Helical" evidence="1">
    <location>
        <begin position="316"/>
        <end position="338"/>
    </location>
</feature>
<keyword evidence="5" id="KW-1185">Reference proteome</keyword>
<dbReference type="STRING" id="112413.SAMN05421854_104490"/>
<feature type="transmembrane region" description="Helical" evidence="1">
    <location>
        <begin position="123"/>
        <end position="144"/>
    </location>
</feature>
<keyword evidence="1" id="KW-1133">Transmembrane helix</keyword>
<dbReference type="SUPFAM" id="SSF52540">
    <property type="entry name" value="P-loop containing nucleoside triphosphate hydrolases"/>
    <property type="match status" value="1"/>
</dbReference>
<name>A0A1I5NSA1_9PSEU</name>
<evidence type="ECO:0000313" key="4">
    <source>
        <dbReference type="Proteomes" id="UP000199137"/>
    </source>
</evidence>
<dbReference type="OrthoDB" id="5150226at2"/>
<dbReference type="EMBL" id="JAAGNC010000203">
    <property type="protein sequence ID" value="NEC61964.1"/>
    <property type="molecule type" value="Genomic_DNA"/>
</dbReference>
<keyword evidence="1" id="KW-0812">Transmembrane</keyword>
<evidence type="ECO:0008006" key="6">
    <source>
        <dbReference type="Google" id="ProtNLM"/>
    </source>
</evidence>
<evidence type="ECO:0000313" key="2">
    <source>
        <dbReference type="EMBL" id="NEC61964.1"/>
    </source>
</evidence>
<keyword evidence="1" id="KW-0472">Membrane</keyword>
<evidence type="ECO:0000313" key="3">
    <source>
        <dbReference type="EMBL" id="SFP24101.1"/>
    </source>
</evidence>